<dbReference type="RefSeq" id="WP_057874783.1">
    <property type="nucleotide sequence ID" value="NZ_AYYI01000099.1"/>
</dbReference>
<feature type="binding site" evidence="2">
    <location>
        <begin position="228"/>
        <end position="229"/>
    </location>
    <ligand>
        <name>FAD</name>
        <dbReference type="ChEBI" id="CHEBI:57692"/>
    </ligand>
</feature>
<dbReference type="Proteomes" id="UP000051638">
    <property type="component" value="Unassembled WGS sequence"/>
</dbReference>
<comment type="similarity">
    <text evidence="1">Belongs to the ETF alpha-subunit/FixB family.</text>
</comment>
<organism evidence="5 6">
    <name type="scientific">Loigolactobacillus rennini DSM 20253</name>
    <dbReference type="NCBI Taxonomy" id="1423796"/>
    <lineage>
        <taxon>Bacteria</taxon>
        <taxon>Bacillati</taxon>
        <taxon>Bacillota</taxon>
        <taxon>Bacilli</taxon>
        <taxon>Lactobacillales</taxon>
        <taxon>Lactobacillaceae</taxon>
        <taxon>Loigolactobacillus</taxon>
    </lineage>
</organism>
<accession>A0A0R2CN88</accession>
<comment type="caution">
    <text evidence="5">The sequence shown here is derived from an EMBL/GenBank/DDBJ whole genome shotgun (WGS) entry which is preliminary data.</text>
</comment>
<dbReference type="STRING" id="1423796.FC24_GL000536"/>
<evidence type="ECO:0000256" key="2">
    <source>
        <dbReference type="PIRSR" id="PIRSR000089-1"/>
    </source>
</evidence>
<evidence type="ECO:0000313" key="5">
    <source>
        <dbReference type="EMBL" id="KRM93057.1"/>
    </source>
</evidence>
<feature type="binding site" evidence="2">
    <location>
        <position position="280"/>
    </location>
    <ligand>
        <name>FAD</name>
        <dbReference type="ChEBI" id="CHEBI:57692"/>
    </ligand>
</feature>
<feature type="binding site" evidence="2">
    <location>
        <begin position="259"/>
        <end position="266"/>
    </location>
    <ligand>
        <name>FAD</name>
        <dbReference type="ChEBI" id="CHEBI:57692"/>
    </ligand>
</feature>
<keyword evidence="6" id="KW-1185">Reference proteome</keyword>
<keyword evidence="2" id="KW-0285">Flavoprotein</keyword>
<dbReference type="PATRIC" id="fig|1423796.3.peg.552"/>
<evidence type="ECO:0000259" key="3">
    <source>
        <dbReference type="Pfam" id="PF00766"/>
    </source>
</evidence>
<dbReference type="PIRSF" id="PIRSF000089">
    <property type="entry name" value="Electra_flavoP_a"/>
    <property type="match status" value="1"/>
</dbReference>
<name>A0A0R2CN88_9LACO</name>
<dbReference type="Pfam" id="PF01012">
    <property type="entry name" value="ETF"/>
    <property type="match status" value="1"/>
</dbReference>
<dbReference type="Gene3D" id="3.40.50.620">
    <property type="entry name" value="HUPs"/>
    <property type="match status" value="1"/>
</dbReference>
<dbReference type="GO" id="GO:0050660">
    <property type="term" value="F:flavin adenine dinucleotide binding"/>
    <property type="evidence" value="ECO:0007669"/>
    <property type="project" value="InterPro"/>
</dbReference>
<dbReference type="AlphaFoldDB" id="A0A0R2CN88"/>
<dbReference type="SUPFAM" id="SSF52402">
    <property type="entry name" value="Adenine nucleotide alpha hydrolases-like"/>
    <property type="match status" value="1"/>
</dbReference>
<dbReference type="InterPro" id="IPR001308">
    <property type="entry name" value="ETF_a/FixB"/>
</dbReference>
<dbReference type="Pfam" id="PF00766">
    <property type="entry name" value="ETF_alpha"/>
    <property type="match status" value="1"/>
</dbReference>
<dbReference type="OrthoDB" id="9770286at2"/>
<evidence type="ECO:0008006" key="7">
    <source>
        <dbReference type="Google" id="ProtNLM"/>
    </source>
</evidence>
<dbReference type="InterPro" id="IPR029035">
    <property type="entry name" value="DHS-like_NAD/FAD-binding_dom"/>
</dbReference>
<comment type="cofactor">
    <cofactor evidence="2">
        <name>FAD</name>
        <dbReference type="ChEBI" id="CHEBI:57692"/>
    </cofactor>
    <text evidence="2">Binds 1 FAD per dimer.</text>
</comment>
<sequence>MNKQVIYLCAVGSENDCAKLQYAAQSNFPDYEIHVVIVSTSDKEIKSSFANATILSIDNVNAPEPNLIAQALYQYFKNIINPIILFSSNRFINGIAARLSALLNSLIVTGVNDLEHSDDQLKLIKKAYSGALNRTTITDLNETMIITMNTSDDKHTSVDKLEATDIKHIQLNLNNVKNICFNNLSDEEEINLNDANVVVAGGRGLKNSDQFELLKALASNLDAAVGASRPVVDSGWANNSMMIGQSGKTVSPEVYFAIGISGTIQHTTGMEDSKCVIAVNTDKNAPIFKLADYGVIGDAQKVVKALIKKTAK</sequence>
<gene>
    <name evidence="5" type="ORF">FC24_GL000536</name>
</gene>
<feature type="domain" description="Electron transfer flavoprotein alpha subunit C-terminal" evidence="3">
    <location>
        <begin position="191"/>
        <end position="271"/>
    </location>
</feature>
<dbReference type="InterPro" id="IPR014729">
    <property type="entry name" value="Rossmann-like_a/b/a_fold"/>
</dbReference>
<evidence type="ECO:0000259" key="4">
    <source>
        <dbReference type="Pfam" id="PF01012"/>
    </source>
</evidence>
<dbReference type="EMBL" id="AYYI01000099">
    <property type="protein sequence ID" value="KRM93057.1"/>
    <property type="molecule type" value="Genomic_DNA"/>
</dbReference>
<reference evidence="5 6" key="1">
    <citation type="journal article" date="2015" name="Genome Announc.">
        <title>Expanding the biotechnology potential of lactobacilli through comparative genomics of 213 strains and associated genera.</title>
        <authorList>
            <person name="Sun Z."/>
            <person name="Harris H.M."/>
            <person name="McCann A."/>
            <person name="Guo C."/>
            <person name="Argimon S."/>
            <person name="Zhang W."/>
            <person name="Yang X."/>
            <person name="Jeffery I.B."/>
            <person name="Cooney J.C."/>
            <person name="Kagawa T.F."/>
            <person name="Liu W."/>
            <person name="Song Y."/>
            <person name="Salvetti E."/>
            <person name="Wrobel A."/>
            <person name="Rasinkangas P."/>
            <person name="Parkhill J."/>
            <person name="Rea M.C."/>
            <person name="O'Sullivan O."/>
            <person name="Ritari J."/>
            <person name="Douillard F.P."/>
            <person name="Paul Ross R."/>
            <person name="Yang R."/>
            <person name="Briner A.E."/>
            <person name="Felis G.E."/>
            <person name="de Vos W.M."/>
            <person name="Barrangou R."/>
            <person name="Klaenhammer T.R."/>
            <person name="Caufield P.W."/>
            <person name="Cui Y."/>
            <person name="Zhang H."/>
            <person name="O'Toole P.W."/>
        </authorList>
    </citation>
    <scope>NUCLEOTIDE SEQUENCE [LARGE SCALE GENOMIC DNA]</scope>
    <source>
        <strain evidence="5 6">DSM 20253</strain>
    </source>
</reference>
<proteinExistence type="inferred from homology"/>
<dbReference type="InterPro" id="IPR014730">
    <property type="entry name" value="ETF_a/b_N"/>
</dbReference>
<dbReference type="InterPro" id="IPR014731">
    <property type="entry name" value="ETF_asu_C"/>
</dbReference>
<feature type="binding site" evidence="2">
    <location>
        <position position="203"/>
    </location>
    <ligand>
        <name>FAD</name>
        <dbReference type="ChEBI" id="CHEBI:57692"/>
    </ligand>
</feature>
<feature type="domain" description="Electron transfer flavoprotein alpha/beta-subunit N-terminal" evidence="4">
    <location>
        <begin position="31"/>
        <end position="150"/>
    </location>
</feature>
<protein>
    <recommendedName>
        <fullName evidence="7">Electron transfer flavoprotein subunit alpha</fullName>
    </recommendedName>
</protein>
<keyword evidence="2" id="KW-0274">FAD</keyword>
<dbReference type="PANTHER" id="PTHR43153:SF1">
    <property type="entry name" value="ELECTRON TRANSFER FLAVOPROTEIN SUBUNIT ALPHA, MITOCHONDRIAL"/>
    <property type="match status" value="1"/>
</dbReference>
<dbReference type="PANTHER" id="PTHR43153">
    <property type="entry name" value="ELECTRON TRANSFER FLAVOPROTEIN ALPHA"/>
    <property type="match status" value="1"/>
</dbReference>
<dbReference type="SUPFAM" id="SSF52467">
    <property type="entry name" value="DHS-like NAD/FAD-binding domain"/>
    <property type="match status" value="1"/>
</dbReference>
<evidence type="ECO:0000313" key="6">
    <source>
        <dbReference type="Proteomes" id="UP000051638"/>
    </source>
</evidence>
<dbReference type="GO" id="GO:0009055">
    <property type="term" value="F:electron transfer activity"/>
    <property type="evidence" value="ECO:0007669"/>
    <property type="project" value="InterPro"/>
</dbReference>
<evidence type="ECO:0000256" key="1">
    <source>
        <dbReference type="ARBA" id="ARBA00005817"/>
    </source>
</evidence>
<dbReference type="Gene3D" id="3.40.50.1220">
    <property type="entry name" value="TPP-binding domain"/>
    <property type="match status" value="1"/>
</dbReference>
<dbReference type="GO" id="GO:0033539">
    <property type="term" value="P:fatty acid beta-oxidation using acyl-CoA dehydrogenase"/>
    <property type="evidence" value="ECO:0007669"/>
    <property type="project" value="TreeGrafter"/>
</dbReference>